<dbReference type="InterPro" id="IPR009057">
    <property type="entry name" value="Homeodomain-like_sf"/>
</dbReference>
<dbReference type="InterPro" id="IPR050109">
    <property type="entry name" value="HTH-type_TetR-like_transc_reg"/>
</dbReference>
<dbReference type="GO" id="GO:0000976">
    <property type="term" value="F:transcription cis-regulatory region binding"/>
    <property type="evidence" value="ECO:0007669"/>
    <property type="project" value="TreeGrafter"/>
</dbReference>
<dbReference type="Gene3D" id="1.10.357.10">
    <property type="entry name" value="Tetracycline Repressor, domain 2"/>
    <property type="match status" value="1"/>
</dbReference>
<dbReference type="Pfam" id="PF00440">
    <property type="entry name" value="TetR_N"/>
    <property type="match status" value="1"/>
</dbReference>
<dbReference type="PRINTS" id="PR00455">
    <property type="entry name" value="HTHTETR"/>
</dbReference>
<dbReference type="PANTHER" id="PTHR30055">
    <property type="entry name" value="HTH-TYPE TRANSCRIPTIONAL REGULATOR RUTR"/>
    <property type="match status" value="1"/>
</dbReference>
<dbReference type="Proteomes" id="UP000549911">
    <property type="component" value="Unassembled WGS sequence"/>
</dbReference>
<evidence type="ECO:0000313" key="5">
    <source>
        <dbReference type="Proteomes" id="UP000549911"/>
    </source>
</evidence>
<dbReference type="SUPFAM" id="SSF46689">
    <property type="entry name" value="Homeodomain-like"/>
    <property type="match status" value="1"/>
</dbReference>
<name>A0A7Y9H139_9ACTN</name>
<dbReference type="InterPro" id="IPR001647">
    <property type="entry name" value="HTH_TetR"/>
</dbReference>
<keyword evidence="5" id="KW-1185">Reference proteome</keyword>
<evidence type="ECO:0000259" key="3">
    <source>
        <dbReference type="PROSITE" id="PS50977"/>
    </source>
</evidence>
<reference evidence="4 5" key="2">
    <citation type="submission" date="2020-08" db="EMBL/GenBank/DDBJ databases">
        <title>The Agave Microbiome: Exploring the role of microbial communities in plant adaptations to desert environments.</title>
        <authorList>
            <person name="Partida-Martinez L.P."/>
        </authorList>
    </citation>
    <scope>NUCLEOTIDE SEQUENCE [LARGE SCALE GENOMIC DNA]</scope>
    <source>
        <strain evidence="4 5">AT2.17</strain>
    </source>
</reference>
<reference evidence="4 5" key="1">
    <citation type="submission" date="2020-07" db="EMBL/GenBank/DDBJ databases">
        <authorList>
            <person name="Partida-Martinez L."/>
            <person name="Huntemann M."/>
            <person name="Clum A."/>
            <person name="Wang J."/>
            <person name="Palaniappan K."/>
            <person name="Ritter S."/>
            <person name="Chen I.-M."/>
            <person name="Stamatis D."/>
            <person name="Reddy T."/>
            <person name="O'Malley R."/>
            <person name="Daum C."/>
            <person name="Shapiro N."/>
            <person name="Ivanova N."/>
            <person name="Kyrpides N."/>
            <person name="Woyke T."/>
        </authorList>
    </citation>
    <scope>NUCLEOTIDE SEQUENCE [LARGE SCALE GENOMIC DNA]</scope>
    <source>
        <strain evidence="4 5">AT2.17</strain>
    </source>
</reference>
<comment type="caution">
    <text evidence="4">The sequence shown here is derived from an EMBL/GenBank/DDBJ whole genome shotgun (WGS) entry which is preliminary data.</text>
</comment>
<proteinExistence type="predicted"/>
<dbReference type="AlphaFoldDB" id="A0A7Y9H139"/>
<evidence type="ECO:0000256" key="1">
    <source>
        <dbReference type="ARBA" id="ARBA00023125"/>
    </source>
</evidence>
<sequence length="234" mass="24589">MTPPRTDTRQAILEAAVHLLRDGGPAAMTTRRVAERAGVQAPTIYRLFGDKDGLLEAVAEHVMTSFVVGKSRAMAAAEAADVDPLEDLRSSWRRQVEFGLANPAVHRLLSDPDRAAGSPAARAGREVLASRVHRLAVAGLLRVPEPHAVDLIQAAGTGAIHVLLATPEQTRDPDLAEAMMEAVLAAILVDDPGGVPAGPVSAAVALRAVAPDLEVLSAAERRLLAEWLDRVAAG</sequence>
<dbReference type="PROSITE" id="PS50977">
    <property type="entry name" value="HTH_TETR_2"/>
    <property type="match status" value="1"/>
</dbReference>
<dbReference type="GO" id="GO:0003700">
    <property type="term" value="F:DNA-binding transcription factor activity"/>
    <property type="evidence" value="ECO:0007669"/>
    <property type="project" value="TreeGrafter"/>
</dbReference>
<dbReference type="Gene3D" id="1.10.10.60">
    <property type="entry name" value="Homeodomain-like"/>
    <property type="match status" value="1"/>
</dbReference>
<accession>A0A7Y9H139</accession>
<keyword evidence="1 2" id="KW-0238">DNA-binding</keyword>
<protein>
    <submittedName>
        <fullName evidence="4">AcrR family transcriptional regulator</fullName>
    </submittedName>
</protein>
<evidence type="ECO:0000313" key="4">
    <source>
        <dbReference type="EMBL" id="NYE36049.1"/>
    </source>
</evidence>
<evidence type="ECO:0000256" key="2">
    <source>
        <dbReference type="PROSITE-ProRule" id="PRU00335"/>
    </source>
</evidence>
<feature type="domain" description="HTH tetR-type" evidence="3">
    <location>
        <begin position="6"/>
        <end position="66"/>
    </location>
</feature>
<dbReference type="PANTHER" id="PTHR30055:SF209">
    <property type="entry name" value="POSSIBLE TRANSCRIPTIONAL REGULATORY PROTEIN (PROBABLY TETR-FAMILY)"/>
    <property type="match status" value="1"/>
</dbReference>
<dbReference type="EMBL" id="JACCBW010000001">
    <property type="protein sequence ID" value="NYE36049.1"/>
    <property type="molecule type" value="Genomic_DNA"/>
</dbReference>
<organism evidence="4 5">
    <name type="scientific">Nocardioides cavernae</name>
    <dbReference type="NCBI Taxonomy" id="1921566"/>
    <lineage>
        <taxon>Bacteria</taxon>
        <taxon>Bacillati</taxon>
        <taxon>Actinomycetota</taxon>
        <taxon>Actinomycetes</taxon>
        <taxon>Propionibacteriales</taxon>
        <taxon>Nocardioidaceae</taxon>
        <taxon>Nocardioides</taxon>
    </lineage>
</organism>
<gene>
    <name evidence="4" type="ORF">F4692_001153</name>
</gene>
<feature type="DNA-binding region" description="H-T-H motif" evidence="2">
    <location>
        <begin position="29"/>
        <end position="48"/>
    </location>
</feature>
<dbReference type="RefSeq" id="WP_179618632.1">
    <property type="nucleotide sequence ID" value="NZ_JACCBW010000001.1"/>
</dbReference>